<dbReference type="GO" id="GO:0016747">
    <property type="term" value="F:acyltransferase activity, transferring groups other than amino-acyl groups"/>
    <property type="evidence" value="ECO:0007669"/>
    <property type="project" value="InterPro"/>
</dbReference>
<dbReference type="InterPro" id="IPR050832">
    <property type="entry name" value="Bact_Acetyltransf"/>
</dbReference>
<evidence type="ECO:0000256" key="1">
    <source>
        <dbReference type="ARBA" id="ARBA00022679"/>
    </source>
</evidence>
<evidence type="ECO:0000259" key="3">
    <source>
        <dbReference type="PROSITE" id="PS51186"/>
    </source>
</evidence>
<proteinExistence type="predicted"/>
<dbReference type="InterPro" id="IPR016181">
    <property type="entry name" value="Acyl_CoA_acyltransferase"/>
</dbReference>
<dbReference type="PANTHER" id="PTHR43877">
    <property type="entry name" value="AMINOALKYLPHOSPHONATE N-ACETYLTRANSFERASE-RELATED-RELATED"/>
    <property type="match status" value="1"/>
</dbReference>
<gene>
    <name evidence="4" type="ORF">AAG747_09190</name>
</gene>
<dbReference type="EMBL" id="JBDKWZ010000004">
    <property type="protein sequence ID" value="MEN7548084.1"/>
    <property type="molecule type" value="Genomic_DNA"/>
</dbReference>
<comment type="caution">
    <text evidence="4">The sequence shown here is derived from an EMBL/GenBank/DDBJ whole genome shotgun (WGS) entry which is preliminary data.</text>
</comment>
<keyword evidence="2" id="KW-0012">Acyltransferase</keyword>
<accession>A0AAW9RTK0</accession>
<dbReference type="Proteomes" id="UP001403385">
    <property type="component" value="Unassembled WGS sequence"/>
</dbReference>
<reference evidence="4 5" key="1">
    <citation type="submission" date="2024-04" db="EMBL/GenBank/DDBJ databases">
        <title>Novel genus in family Flammeovirgaceae.</title>
        <authorList>
            <person name="Nguyen T.H."/>
            <person name="Vuong T.Q."/>
            <person name="Le H."/>
            <person name="Kim S.-G."/>
        </authorList>
    </citation>
    <scope>NUCLEOTIDE SEQUENCE [LARGE SCALE GENOMIC DNA]</scope>
    <source>
        <strain evidence="4 5">JCM 23209</strain>
    </source>
</reference>
<dbReference type="Pfam" id="PF00583">
    <property type="entry name" value="Acetyltransf_1"/>
    <property type="match status" value="1"/>
</dbReference>
<evidence type="ECO:0000313" key="5">
    <source>
        <dbReference type="Proteomes" id="UP001403385"/>
    </source>
</evidence>
<name>A0AAW9RTK0_9BACT</name>
<evidence type="ECO:0000313" key="4">
    <source>
        <dbReference type="EMBL" id="MEN7548084.1"/>
    </source>
</evidence>
<dbReference type="AlphaFoldDB" id="A0AAW9RTK0"/>
<protein>
    <submittedName>
        <fullName evidence="4">GNAT family N-acetyltransferase</fullName>
    </submittedName>
</protein>
<organism evidence="4 5">
    <name type="scientific">Rapidithrix thailandica</name>
    <dbReference type="NCBI Taxonomy" id="413964"/>
    <lineage>
        <taxon>Bacteria</taxon>
        <taxon>Pseudomonadati</taxon>
        <taxon>Bacteroidota</taxon>
        <taxon>Cytophagia</taxon>
        <taxon>Cytophagales</taxon>
        <taxon>Flammeovirgaceae</taxon>
        <taxon>Rapidithrix</taxon>
    </lineage>
</organism>
<feature type="domain" description="N-acetyltransferase" evidence="3">
    <location>
        <begin position="3"/>
        <end position="155"/>
    </location>
</feature>
<keyword evidence="5" id="KW-1185">Reference proteome</keyword>
<dbReference type="Gene3D" id="3.40.630.30">
    <property type="match status" value="1"/>
</dbReference>
<keyword evidence="1" id="KW-0808">Transferase</keyword>
<dbReference type="SUPFAM" id="SSF55729">
    <property type="entry name" value="Acyl-CoA N-acyltransferases (Nat)"/>
    <property type="match status" value="1"/>
</dbReference>
<dbReference type="CDD" id="cd04301">
    <property type="entry name" value="NAT_SF"/>
    <property type="match status" value="1"/>
</dbReference>
<dbReference type="RefSeq" id="WP_346820865.1">
    <property type="nucleotide sequence ID" value="NZ_JBDKWZ010000004.1"/>
</dbReference>
<sequence>MTIHFRKAELSDIEVLLTFEQELIQHELPMDLSMKRDEKIYYYNLPELIHSPDVEFLVAVTDQKVVGCGYGKIKENTEKQAEGKYGYIGFMFVAKDYRGNRIGEQIINRLNGWFRSKQIRETRLDVYDQNPNAIRAYQRAGFSKLKLEMIRFLED</sequence>
<evidence type="ECO:0000256" key="2">
    <source>
        <dbReference type="ARBA" id="ARBA00023315"/>
    </source>
</evidence>
<dbReference type="PANTHER" id="PTHR43877:SF2">
    <property type="entry name" value="AMINOALKYLPHOSPHONATE N-ACETYLTRANSFERASE-RELATED"/>
    <property type="match status" value="1"/>
</dbReference>
<dbReference type="InterPro" id="IPR000182">
    <property type="entry name" value="GNAT_dom"/>
</dbReference>
<dbReference type="PROSITE" id="PS51186">
    <property type="entry name" value="GNAT"/>
    <property type="match status" value="1"/>
</dbReference>